<gene>
    <name evidence="1" type="ORF">SAMN05414137_14231</name>
</gene>
<organism evidence="1 2">
    <name type="scientific">Streptacidiphilus jiangxiensis</name>
    <dbReference type="NCBI Taxonomy" id="235985"/>
    <lineage>
        <taxon>Bacteria</taxon>
        <taxon>Bacillati</taxon>
        <taxon>Actinomycetota</taxon>
        <taxon>Actinomycetes</taxon>
        <taxon>Kitasatosporales</taxon>
        <taxon>Streptomycetaceae</taxon>
        <taxon>Streptacidiphilus</taxon>
    </lineage>
</organism>
<evidence type="ECO:0000313" key="1">
    <source>
        <dbReference type="EMBL" id="SEM67374.1"/>
    </source>
</evidence>
<feature type="non-terminal residue" evidence="1">
    <location>
        <position position="48"/>
    </location>
</feature>
<evidence type="ECO:0000313" key="2">
    <source>
        <dbReference type="Proteomes" id="UP000183015"/>
    </source>
</evidence>
<dbReference type="AlphaFoldDB" id="A0A1H8ABS2"/>
<accession>A0A1H8ABS2</accession>
<dbReference type="Proteomes" id="UP000183015">
    <property type="component" value="Unassembled WGS sequence"/>
</dbReference>
<proteinExistence type="predicted"/>
<keyword evidence="2" id="KW-1185">Reference proteome</keyword>
<protein>
    <submittedName>
        <fullName evidence="1">Uncharacterized protein</fullName>
    </submittedName>
</protein>
<name>A0A1H8ABS2_STRJI</name>
<dbReference type="EMBL" id="FOAZ01000042">
    <property type="protein sequence ID" value="SEM67374.1"/>
    <property type="molecule type" value="Genomic_DNA"/>
</dbReference>
<reference evidence="2" key="1">
    <citation type="submission" date="2016-10" db="EMBL/GenBank/DDBJ databases">
        <authorList>
            <person name="Varghese N."/>
        </authorList>
    </citation>
    <scope>NUCLEOTIDE SEQUENCE [LARGE SCALE GENOMIC DNA]</scope>
    <source>
        <strain evidence="2">DSM 45096 / BCRC 16803 / CGMCC 4.1857 / CIP 109030 / JCM 12277 / KCTC 19219 / NBRC 100920 / 33214</strain>
    </source>
</reference>
<sequence>MLLAAGARFQAEQVLALERLEERLAAEKLRRLALFDRSGGALALRSRS</sequence>